<name>A0A7G3G569_9NEIS</name>
<dbReference type="RefSeq" id="WP_130105220.1">
    <property type="nucleotide sequence ID" value="NZ_CP025781.1"/>
</dbReference>
<proteinExistence type="predicted"/>
<gene>
    <name evidence="1" type="ORF">C1H71_02865</name>
</gene>
<organism evidence="1 2">
    <name type="scientific">Iodobacter fluviatilis</name>
    <dbReference type="NCBI Taxonomy" id="537"/>
    <lineage>
        <taxon>Bacteria</taxon>
        <taxon>Pseudomonadati</taxon>
        <taxon>Pseudomonadota</taxon>
        <taxon>Betaproteobacteria</taxon>
        <taxon>Neisseriales</taxon>
        <taxon>Chitinibacteraceae</taxon>
        <taxon>Iodobacter</taxon>
    </lineage>
</organism>
<sequence length="98" mass="10899">MPIKYRYTKAGAITNGEISTTKDEIDHHETVQIILKEIANKEGERIVVAMMSTNVEGQQVGVYHVDPDAAEQSTLRTIEQIDICADGETWNTVSLLKP</sequence>
<protein>
    <submittedName>
        <fullName evidence="1">Uncharacterized protein</fullName>
    </submittedName>
</protein>
<accession>A0A7G3G569</accession>
<dbReference type="KEGG" id="ifl:C1H71_02865"/>
<keyword evidence="2" id="KW-1185">Reference proteome</keyword>
<reference evidence="1 2" key="1">
    <citation type="submission" date="2018-01" db="EMBL/GenBank/DDBJ databases">
        <title>Genome sequence of Iodobacter sp. strain PCH194 isolated from Indian Trans-Himalaya.</title>
        <authorList>
            <person name="Kumar V."/>
            <person name="Thakur V."/>
            <person name="Kumar S."/>
            <person name="Singh D."/>
        </authorList>
    </citation>
    <scope>NUCLEOTIDE SEQUENCE [LARGE SCALE GENOMIC DNA]</scope>
    <source>
        <strain evidence="1 2">PCH194</strain>
    </source>
</reference>
<evidence type="ECO:0000313" key="1">
    <source>
        <dbReference type="EMBL" id="QBC42600.1"/>
    </source>
</evidence>
<dbReference type="Proteomes" id="UP000515917">
    <property type="component" value="Chromosome"/>
</dbReference>
<dbReference type="AlphaFoldDB" id="A0A7G3G569"/>
<evidence type="ECO:0000313" key="2">
    <source>
        <dbReference type="Proteomes" id="UP000515917"/>
    </source>
</evidence>
<dbReference type="EMBL" id="CP025781">
    <property type="protein sequence ID" value="QBC42600.1"/>
    <property type="molecule type" value="Genomic_DNA"/>
</dbReference>